<feature type="domain" description="Enolpyruvate transferase" evidence="8">
    <location>
        <begin position="3"/>
        <end position="221"/>
    </location>
</feature>
<feature type="binding site" evidence="7">
    <location>
        <position position="201"/>
    </location>
    <ligand>
        <name>3-phosphoshikimate</name>
        <dbReference type="ChEBI" id="CHEBI:145989"/>
    </ligand>
</feature>
<feature type="binding site" evidence="7">
    <location>
        <position position="174"/>
    </location>
    <ligand>
        <name>phosphoenolpyruvate</name>
        <dbReference type="ChEBI" id="CHEBI:58702"/>
    </ligand>
</feature>
<dbReference type="InterPro" id="IPR013792">
    <property type="entry name" value="RNA3'P_cycl/enolpyr_Trfase_a/b"/>
</dbReference>
<feature type="binding site" evidence="7">
    <location>
        <position position="10"/>
    </location>
    <ligand>
        <name>phosphoenolpyruvate</name>
        <dbReference type="ChEBI" id="CHEBI:58702"/>
    </ligand>
</feature>
<evidence type="ECO:0000256" key="5">
    <source>
        <dbReference type="ARBA" id="ARBA00023141"/>
    </source>
</evidence>
<reference evidence="9" key="2">
    <citation type="submission" date="2021-04" db="EMBL/GenBank/DDBJ databases">
        <authorList>
            <person name="Gilroy R."/>
        </authorList>
    </citation>
    <scope>NUCLEOTIDE SEQUENCE</scope>
    <source>
        <strain evidence="9">ChiHecec2B26-446</strain>
    </source>
</reference>
<dbReference type="EC" id="2.5.1.19" evidence="7"/>
<dbReference type="GO" id="GO:0005737">
    <property type="term" value="C:cytoplasm"/>
    <property type="evidence" value="ECO:0007669"/>
    <property type="project" value="UniProtKB-SubCell"/>
</dbReference>
<name>A0A9D1TQ90_9BACT</name>
<organism evidence="9 10">
    <name type="scientific">Candidatus Desulfovibrio intestinipullorum</name>
    <dbReference type="NCBI Taxonomy" id="2838536"/>
    <lineage>
        <taxon>Bacteria</taxon>
        <taxon>Pseudomonadati</taxon>
        <taxon>Thermodesulfobacteriota</taxon>
        <taxon>Desulfovibrionia</taxon>
        <taxon>Desulfovibrionales</taxon>
        <taxon>Desulfovibrionaceae</taxon>
        <taxon>Desulfovibrio</taxon>
    </lineage>
</organism>
<feature type="binding site" evidence="7">
    <location>
        <position position="11"/>
    </location>
    <ligand>
        <name>3-phosphoshikimate</name>
        <dbReference type="ChEBI" id="CHEBI:145989"/>
    </ligand>
</feature>
<dbReference type="GO" id="GO:0009423">
    <property type="term" value="P:chorismate biosynthetic process"/>
    <property type="evidence" value="ECO:0007669"/>
    <property type="project" value="UniProtKB-UniRule"/>
</dbReference>
<gene>
    <name evidence="7" type="primary">aroA</name>
    <name evidence="9" type="ORF">H9894_06700</name>
</gene>
<comment type="subcellular location">
    <subcellularLocation>
        <location evidence="7">Cytoplasm</location>
    </subcellularLocation>
</comment>
<feature type="binding site" evidence="7">
    <location>
        <position position="115"/>
    </location>
    <ligand>
        <name>phosphoenolpyruvate</name>
        <dbReference type="ChEBI" id="CHEBI:58702"/>
    </ligand>
</feature>
<keyword evidence="7" id="KW-0963">Cytoplasm</keyword>
<feature type="domain" description="Enolpyruvate transferase" evidence="8">
    <location>
        <begin position="250"/>
        <end position="457"/>
    </location>
</feature>
<dbReference type="GO" id="GO:0003866">
    <property type="term" value="F:3-phosphoshikimate 1-carboxyvinyltransferase activity"/>
    <property type="evidence" value="ECO:0007669"/>
    <property type="project" value="UniProtKB-UniRule"/>
</dbReference>
<dbReference type="PIRSF" id="PIRSF000505">
    <property type="entry name" value="EPSPS"/>
    <property type="match status" value="1"/>
</dbReference>
<evidence type="ECO:0000259" key="8">
    <source>
        <dbReference type="Pfam" id="PF00275"/>
    </source>
</evidence>
<feature type="binding site" evidence="7">
    <location>
        <position position="172"/>
    </location>
    <ligand>
        <name>3-phosphoshikimate</name>
        <dbReference type="ChEBI" id="CHEBI:145989"/>
    </ligand>
</feature>
<feature type="binding site" evidence="7">
    <location>
        <position position="10"/>
    </location>
    <ligand>
        <name>3-phosphoshikimate</name>
        <dbReference type="ChEBI" id="CHEBI:145989"/>
    </ligand>
</feature>
<comment type="function">
    <text evidence="7">Catalyzes the transfer of the enolpyruvyl moiety of phosphoenolpyruvate (PEP) to the 5-hydroxyl of shikimate-3-phosphate (S3P) to produce enolpyruvyl shikimate-3-phosphate and inorganic phosphate.</text>
</comment>
<dbReference type="HAMAP" id="MF_00210">
    <property type="entry name" value="EPSP_synth"/>
    <property type="match status" value="1"/>
</dbReference>
<keyword evidence="3 7" id="KW-0028">Amino-acid biosynthesis</keyword>
<evidence type="ECO:0000256" key="6">
    <source>
        <dbReference type="ARBA" id="ARBA00044633"/>
    </source>
</evidence>
<dbReference type="EMBL" id="DXHV01000063">
    <property type="protein sequence ID" value="HIW00862.1"/>
    <property type="molecule type" value="Genomic_DNA"/>
</dbReference>
<evidence type="ECO:0000256" key="2">
    <source>
        <dbReference type="ARBA" id="ARBA00009948"/>
    </source>
</evidence>
<feature type="binding site" evidence="7">
    <location>
        <position position="174"/>
    </location>
    <ligand>
        <name>3-phosphoshikimate</name>
        <dbReference type="ChEBI" id="CHEBI:145989"/>
    </ligand>
</feature>
<dbReference type="GO" id="GO:0008652">
    <property type="term" value="P:amino acid biosynthetic process"/>
    <property type="evidence" value="ECO:0007669"/>
    <property type="project" value="UniProtKB-KW"/>
</dbReference>
<keyword evidence="4 7" id="KW-0808">Transferase</keyword>
<sequence>MIEVNAPASKSFSHRYLIAAALASGVSEIRNVLESDDTACTREILSLAGARFTPLNDRSGGYRVEGTAGRLLGGRTDPLSCYVHESGTTCRLLSAVLASGKGAFRIHGAPRMHERPIGALVQALRELGCEVAYENREGFPPLVITTRGISSASLPPREHVAQHVLAISMEESSQYFSGLLLACPQVDGLITLVLAGNKVVSWPYIGLTLQCMADFGIKFLVETRESTDDDAEWYATDWRTLSHVEPWCLRIKVQPGLYHSGSFVVEGDWSGASYLVAAGVLGRDTTQVYGVNPDSLQGDRALLDILRDMGAVLVSNQQGITVLPRPLHGITVDMSQCPDLVPTVAVVAAFAEGTTTITNVAHLRIKESDRIKAPAQSLRSIGVQVDEHEDGLTIHGLGPNVRLSLAGKKFATNHDHRMAMSQALYALKSLDVRPPEMFRLMEDPTVVSKSFPDFWKTFEAFVND</sequence>
<protein>
    <recommendedName>
        <fullName evidence="7">3-phosphoshikimate 1-carboxyvinyltransferase</fullName>
        <ecNumber evidence="7">2.5.1.19</ecNumber>
    </recommendedName>
    <alternativeName>
        <fullName evidence="7">5-enolpyruvylshikimate-3-phosphate synthase</fullName>
        <shortName evidence="7">EPSP synthase</shortName>
        <shortName evidence="7">EPSPS</shortName>
    </alternativeName>
</protein>
<dbReference type="InterPro" id="IPR006264">
    <property type="entry name" value="EPSP_synthase"/>
</dbReference>
<comment type="catalytic activity">
    <reaction evidence="6">
        <text>3-phosphoshikimate + phosphoenolpyruvate = 5-O-(1-carboxyvinyl)-3-phosphoshikimate + phosphate</text>
        <dbReference type="Rhea" id="RHEA:21256"/>
        <dbReference type="ChEBI" id="CHEBI:43474"/>
        <dbReference type="ChEBI" id="CHEBI:57701"/>
        <dbReference type="ChEBI" id="CHEBI:58702"/>
        <dbReference type="ChEBI" id="CHEBI:145989"/>
        <dbReference type="EC" id="2.5.1.19"/>
    </reaction>
    <physiologicalReaction direction="left-to-right" evidence="6">
        <dbReference type="Rhea" id="RHEA:21257"/>
    </physiologicalReaction>
</comment>
<dbReference type="CDD" id="cd01556">
    <property type="entry name" value="EPSP_synthase"/>
    <property type="match status" value="1"/>
</dbReference>
<dbReference type="Pfam" id="PF00275">
    <property type="entry name" value="EPSP_synthase"/>
    <property type="match status" value="2"/>
</dbReference>
<reference evidence="9" key="1">
    <citation type="journal article" date="2021" name="PeerJ">
        <title>Extensive microbial diversity within the chicken gut microbiome revealed by metagenomics and culture.</title>
        <authorList>
            <person name="Gilroy R."/>
            <person name="Ravi A."/>
            <person name="Getino M."/>
            <person name="Pursley I."/>
            <person name="Horton D.L."/>
            <person name="Alikhan N.F."/>
            <person name="Baker D."/>
            <person name="Gharbi K."/>
            <person name="Hall N."/>
            <person name="Watson M."/>
            <person name="Adriaenssens E.M."/>
            <person name="Foster-Nyarko E."/>
            <person name="Jarju S."/>
            <person name="Secka A."/>
            <person name="Antonio M."/>
            <person name="Oren A."/>
            <person name="Chaudhuri R.R."/>
            <person name="La Ragione R."/>
            <person name="Hildebrand F."/>
            <person name="Pallen M.J."/>
        </authorList>
    </citation>
    <scope>NUCLEOTIDE SEQUENCE</scope>
    <source>
        <strain evidence="9">ChiHecec2B26-446</strain>
    </source>
</reference>
<feature type="binding site" evidence="7">
    <location>
        <position position="339"/>
    </location>
    <ligand>
        <name>3-phosphoshikimate</name>
        <dbReference type="ChEBI" id="CHEBI:145989"/>
    </ligand>
</feature>
<keyword evidence="5 7" id="KW-0057">Aromatic amino acid biosynthesis</keyword>
<comment type="pathway">
    <text evidence="1 7">Metabolic intermediate biosynthesis; chorismate biosynthesis; chorismate from D-erythrose 4-phosphate and phosphoenolpyruvate: step 6/7.</text>
</comment>
<dbReference type="PANTHER" id="PTHR21090">
    <property type="entry name" value="AROM/DEHYDROQUINATE SYNTHASE"/>
    <property type="match status" value="1"/>
</dbReference>
<dbReference type="GO" id="GO:0009073">
    <property type="term" value="P:aromatic amino acid family biosynthetic process"/>
    <property type="evidence" value="ECO:0007669"/>
    <property type="project" value="UniProtKB-KW"/>
</dbReference>
<dbReference type="SUPFAM" id="SSF55205">
    <property type="entry name" value="EPT/RTPC-like"/>
    <property type="match status" value="1"/>
</dbReference>
<accession>A0A9D1TQ90</accession>
<dbReference type="PANTHER" id="PTHR21090:SF5">
    <property type="entry name" value="PENTAFUNCTIONAL AROM POLYPEPTIDE"/>
    <property type="match status" value="1"/>
</dbReference>
<evidence type="ECO:0000256" key="1">
    <source>
        <dbReference type="ARBA" id="ARBA00004811"/>
    </source>
</evidence>
<feature type="binding site" evidence="7">
    <location>
        <position position="366"/>
    </location>
    <ligand>
        <name>3-phosphoshikimate</name>
        <dbReference type="ChEBI" id="CHEBI:145989"/>
    </ligand>
</feature>
<dbReference type="AlphaFoldDB" id="A0A9D1TQ90"/>
<feature type="binding site" evidence="7">
    <location>
        <position position="87"/>
    </location>
    <ligand>
        <name>phosphoenolpyruvate</name>
        <dbReference type="ChEBI" id="CHEBI:58702"/>
    </ligand>
</feature>
<dbReference type="InterPro" id="IPR001986">
    <property type="entry name" value="Enolpyruvate_Tfrase_dom"/>
</dbReference>
<proteinExistence type="inferred from homology"/>
<feature type="binding site" evidence="7">
    <location>
        <position position="173"/>
    </location>
    <ligand>
        <name>3-phosphoshikimate</name>
        <dbReference type="ChEBI" id="CHEBI:145989"/>
    </ligand>
</feature>
<feature type="binding site" evidence="7">
    <location>
        <position position="449"/>
    </location>
    <ligand>
        <name>phosphoenolpyruvate</name>
        <dbReference type="ChEBI" id="CHEBI:58702"/>
    </ligand>
</feature>
<comment type="caution">
    <text evidence="7">Lacks conserved residue(s) required for the propagation of feature annotation.</text>
</comment>
<comment type="subunit">
    <text evidence="7">Monomer.</text>
</comment>
<comment type="caution">
    <text evidence="9">The sequence shown here is derived from an EMBL/GenBank/DDBJ whole genome shotgun (WGS) entry which is preliminary data.</text>
</comment>
<feature type="active site" description="Proton acceptor" evidence="7">
    <location>
        <position position="339"/>
    </location>
</feature>
<feature type="binding site" evidence="7">
    <location>
        <position position="15"/>
    </location>
    <ligand>
        <name>3-phosphoshikimate</name>
        <dbReference type="ChEBI" id="CHEBI:145989"/>
    </ligand>
</feature>
<dbReference type="InterPro" id="IPR036968">
    <property type="entry name" value="Enolpyruvate_Tfrase_sf"/>
</dbReference>
<evidence type="ECO:0000313" key="10">
    <source>
        <dbReference type="Proteomes" id="UP000886752"/>
    </source>
</evidence>
<evidence type="ECO:0000256" key="4">
    <source>
        <dbReference type="ARBA" id="ARBA00022679"/>
    </source>
</evidence>
<evidence type="ECO:0000256" key="3">
    <source>
        <dbReference type="ARBA" id="ARBA00022605"/>
    </source>
</evidence>
<evidence type="ECO:0000256" key="7">
    <source>
        <dbReference type="HAMAP-Rule" id="MF_00210"/>
    </source>
</evidence>
<feature type="binding site" evidence="7">
    <location>
        <position position="370"/>
    </location>
    <ligand>
        <name>phosphoenolpyruvate</name>
        <dbReference type="ChEBI" id="CHEBI:58702"/>
    </ligand>
</feature>
<evidence type="ECO:0000313" key="9">
    <source>
        <dbReference type="EMBL" id="HIW00862.1"/>
    </source>
</evidence>
<feature type="binding site" evidence="7">
    <location>
        <position position="417"/>
    </location>
    <ligand>
        <name>phosphoenolpyruvate</name>
        <dbReference type="ChEBI" id="CHEBI:58702"/>
    </ligand>
</feature>
<dbReference type="Proteomes" id="UP000886752">
    <property type="component" value="Unassembled WGS sequence"/>
</dbReference>
<comment type="similarity">
    <text evidence="2 7">Belongs to the EPSP synthase family.</text>
</comment>
<dbReference type="Gene3D" id="3.65.10.10">
    <property type="entry name" value="Enolpyruvate transferase domain"/>
    <property type="match status" value="2"/>
</dbReference>